<evidence type="ECO:0000313" key="8">
    <source>
        <dbReference type="Proteomes" id="UP001432027"/>
    </source>
</evidence>
<keyword evidence="2 5" id="KW-0812">Transmembrane</keyword>
<dbReference type="InterPro" id="IPR006201">
    <property type="entry name" value="Neur_channel"/>
</dbReference>
<evidence type="ECO:0000256" key="5">
    <source>
        <dbReference type="SAM" id="Phobius"/>
    </source>
</evidence>
<proteinExistence type="predicted"/>
<evidence type="ECO:0000256" key="1">
    <source>
        <dbReference type="ARBA" id="ARBA00004141"/>
    </source>
</evidence>
<keyword evidence="3 5" id="KW-1133">Transmembrane helix</keyword>
<dbReference type="AlphaFoldDB" id="A0AAV5SNL1"/>
<dbReference type="PANTHER" id="PTHR18945">
    <property type="entry name" value="NEUROTRANSMITTER GATED ION CHANNEL"/>
    <property type="match status" value="1"/>
</dbReference>
<dbReference type="Proteomes" id="UP001432027">
    <property type="component" value="Unassembled WGS sequence"/>
</dbReference>
<keyword evidence="8" id="KW-1185">Reference proteome</keyword>
<accession>A0AAV5SNL1</accession>
<evidence type="ECO:0000256" key="2">
    <source>
        <dbReference type="ARBA" id="ARBA00022692"/>
    </source>
</evidence>
<organism evidence="7 8">
    <name type="scientific">Pristionchus entomophagus</name>
    <dbReference type="NCBI Taxonomy" id="358040"/>
    <lineage>
        <taxon>Eukaryota</taxon>
        <taxon>Metazoa</taxon>
        <taxon>Ecdysozoa</taxon>
        <taxon>Nematoda</taxon>
        <taxon>Chromadorea</taxon>
        <taxon>Rhabditida</taxon>
        <taxon>Rhabditina</taxon>
        <taxon>Diplogasteromorpha</taxon>
        <taxon>Diplogasteroidea</taxon>
        <taxon>Neodiplogasteridae</taxon>
        <taxon>Pristionchus</taxon>
    </lineage>
</organism>
<evidence type="ECO:0000313" key="7">
    <source>
        <dbReference type="EMBL" id="GMS84956.1"/>
    </source>
</evidence>
<evidence type="ECO:0000256" key="4">
    <source>
        <dbReference type="ARBA" id="ARBA00023136"/>
    </source>
</evidence>
<comment type="caution">
    <text evidence="7">The sequence shown here is derived from an EMBL/GenBank/DDBJ whole genome shotgun (WGS) entry which is preliminary data.</text>
</comment>
<dbReference type="PROSITE" id="PS00236">
    <property type="entry name" value="NEUROTR_ION_CHANNEL"/>
    <property type="match status" value="1"/>
</dbReference>
<dbReference type="InterPro" id="IPR018000">
    <property type="entry name" value="Neurotransmitter_ion_chnl_CS"/>
</dbReference>
<dbReference type="Pfam" id="PF02931">
    <property type="entry name" value="Neur_chan_LBD"/>
    <property type="match status" value="1"/>
</dbReference>
<dbReference type="GO" id="GO:0004888">
    <property type="term" value="F:transmembrane signaling receptor activity"/>
    <property type="evidence" value="ECO:0007669"/>
    <property type="project" value="InterPro"/>
</dbReference>
<name>A0AAV5SNL1_9BILA</name>
<dbReference type="EMBL" id="BTSX01000002">
    <property type="protein sequence ID" value="GMS84956.1"/>
    <property type="molecule type" value="Genomic_DNA"/>
</dbReference>
<dbReference type="InterPro" id="IPR038050">
    <property type="entry name" value="Neuro_actylchol_rec"/>
</dbReference>
<dbReference type="Gene3D" id="1.20.58.390">
    <property type="entry name" value="Neurotransmitter-gated ion-channel transmembrane domain"/>
    <property type="match status" value="1"/>
</dbReference>
<dbReference type="SUPFAM" id="SSF90112">
    <property type="entry name" value="Neurotransmitter-gated ion-channel transmembrane pore"/>
    <property type="match status" value="1"/>
</dbReference>
<dbReference type="InterPro" id="IPR036734">
    <property type="entry name" value="Neur_chan_lig-bd_sf"/>
</dbReference>
<dbReference type="CDD" id="cd18989">
    <property type="entry name" value="LGIC_ECD_cation"/>
    <property type="match status" value="1"/>
</dbReference>
<feature type="non-terminal residue" evidence="7">
    <location>
        <position position="330"/>
    </location>
</feature>
<reference evidence="7" key="1">
    <citation type="submission" date="2023-10" db="EMBL/GenBank/DDBJ databases">
        <title>Genome assembly of Pristionchus species.</title>
        <authorList>
            <person name="Yoshida K."/>
            <person name="Sommer R.J."/>
        </authorList>
    </citation>
    <scope>NUCLEOTIDE SEQUENCE</scope>
    <source>
        <strain evidence="7">RS0144</strain>
    </source>
</reference>
<evidence type="ECO:0000259" key="6">
    <source>
        <dbReference type="Pfam" id="PF02931"/>
    </source>
</evidence>
<feature type="transmembrane region" description="Helical" evidence="5">
    <location>
        <begin position="283"/>
        <end position="305"/>
    </location>
</feature>
<gene>
    <name evidence="7" type="ORF">PENTCL1PPCAC_7131</name>
</gene>
<sequence>SENFLTNNHKLLGTLMEGYDSGLSPFNTHSERMNRSLIDQLGGTIENKLHFVRLIRVEEREQQIYTVLIIVTKWRDPRLIWDPSEFGGIDHIYVQADMIWHPEIAACDSSAYSPVLPDHAVFVKVKYTGDVLAERAYAVTYICEFDIALFPFDKQKCRICFFLPIYKESELNLLGTFSDDLVVLDTPEWELSNFNVETQHKDKNMIIQLFYNITMTRRSDFWVKIIIAPSFLIGCLILIGLIISVDDETKSNAVNLGLTTMISMTVILGILSDSLPKSKDLPVLGYFVLYEIIIIEGAVISVIYINRVAKNIKKIGRKLGVIRRWVVCEE</sequence>
<dbReference type="GO" id="GO:0005230">
    <property type="term" value="F:extracellular ligand-gated monoatomic ion channel activity"/>
    <property type="evidence" value="ECO:0007669"/>
    <property type="project" value="InterPro"/>
</dbReference>
<evidence type="ECO:0000256" key="3">
    <source>
        <dbReference type="ARBA" id="ARBA00022989"/>
    </source>
</evidence>
<dbReference type="GO" id="GO:0016020">
    <property type="term" value="C:membrane"/>
    <property type="evidence" value="ECO:0007669"/>
    <property type="project" value="UniProtKB-SubCell"/>
</dbReference>
<protein>
    <recommendedName>
        <fullName evidence="6">Neurotransmitter-gated ion-channel ligand-binding domain-containing protein</fullName>
    </recommendedName>
</protein>
<feature type="transmembrane region" description="Helical" evidence="5">
    <location>
        <begin position="221"/>
        <end position="245"/>
    </location>
</feature>
<dbReference type="SUPFAM" id="SSF63712">
    <property type="entry name" value="Nicotinic receptor ligand binding domain-like"/>
    <property type="match status" value="1"/>
</dbReference>
<feature type="domain" description="Neurotransmitter-gated ion-channel ligand-binding" evidence="6">
    <location>
        <begin position="9"/>
        <end position="212"/>
    </location>
</feature>
<dbReference type="InterPro" id="IPR006202">
    <property type="entry name" value="Neur_chan_lig-bd"/>
</dbReference>
<dbReference type="Gene3D" id="2.70.170.10">
    <property type="entry name" value="Neurotransmitter-gated ion-channel ligand-binding domain"/>
    <property type="match status" value="1"/>
</dbReference>
<comment type="subcellular location">
    <subcellularLocation>
        <location evidence="1">Membrane</location>
        <topology evidence="1">Multi-pass membrane protein</topology>
    </subcellularLocation>
</comment>
<feature type="non-terminal residue" evidence="7">
    <location>
        <position position="1"/>
    </location>
</feature>
<keyword evidence="4 5" id="KW-0472">Membrane</keyword>
<dbReference type="InterPro" id="IPR036719">
    <property type="entry name" value="Neuro-gated_channel_TM_sf"/>
</dbReference>